<feature type="compositionally biased region" description="Polar residues" evidence="5">
    <location>
        <begin position="11"/>
        <end position="31"/>
    </location>
</feature>
<feature type="compositionally biased region" description="Low complexity" evidence="5">
    <location>
        <begin position="139"/>
        <end position="156"/>
    </location>
</feature>
<dbReference type="AlphaFoldDB" id="A0A9P6PTW7"/>
<comment type="similarity">
    <text evidence="1">Belongs to the protein-tyrosine phosphatase family. Non-receptor class dual specificity subfamily.</text>
</comment>
<dbReference type="OrthoDB" id="273181at2759"/>
<evidence type="ECO:0000256" key="4">
    <source>
        <dbReference type="ARBA" id="ARBA00022912"/>
    </source>
</evidence>
<dbReference type="Pfam" id="PF00782">
    <property type="entry name" value="DSPc"/>
    <property type="match status" value="1"/>
</dbReference>
<dbReference type="SMART" id="SM00195">
    <property type="entry name" value="DSPc"/>
    <property type="match status" value="1"/>
</dbReference>
<sequence length="455" mass="48276">MNGAHHHYHDSNSNGLSNGFSKSRSDSSQVDHSGDRSPVQPKTIIHQGNGLSGHEQRHQHTPSNRTSPNRSRSRALSITPPKLAPFFADPSSSSLLPQKNDSRNSSTSSQLGGSRDSLGSTSSRSGPLRRASFNLATGPLNLNPSSTTSLASPSSPSYSTIAVARARAAAAAAASAEGQGATESNFAGSGVFPGIPPFSYSSSSYSSPPPPPPPTSFSSSSKNNHDIFGADLQINGQPPVQQPSTLLASSSSSLHSSTSTSPTTAVTGKSDSGPVSLPLTHLQDNAIAEREVSMILQDFLYLGGELIDEDQITELESHGVKRILNVAENCDDEIWIKRFGTTGYLKVGLRDHVDQDLKDGLDEAIKFIAASKTPIYVHCQAGKSRSVATVIGYLIQECHWPLKRAYDHVVERRRCMSPNIGFVSQLVMLEERVLGLEKAGGIVSVGSSAEQGLQP</sequence>
<evidence type="ECO:0000256" key="5">
    <source>
        <dbReference type="SAM" id="MobiDB-lite"/>
    </source>
</evidence>
<dbReference type="CDD" id="cd14498">
    <property type="entry name" value="DSP"/>
    <property type="match status" value="1"/>
</dbReference>
<dbReference type="PROSITE" id="PS50054">
    <property type="entry name" value="TYR_PHOSPHATASE_DUAL"/>
    <property type="match status" value="1"/>
</dbReference>
<feature type="compositionally biased region" description="Low complexity" evidence="5">
    <location>
        <begin position="243"/>
        <end position="265"/>
    </location>
</feature>
<dbReference type="EC" id="3.1.3.48" evidence="2"/>
<evidence type="ECO:0000259" key="7">
    <source>
        <dbReference type="PROSITE" id="PS50056"/>
    </source>
</evidence>
<dbReference type="PANTHER" id="PTHR10159">
    <property type="entry name" value="DUAL SPECIFICITY PROTEIN PHOSPHATASE"/>
    <property type="match status" value="1"/>
</dbReference>
<keyword evidence="4" id="KW-0904">Protein phosphatase</keyword>
<reference evidence="8" key="1">
    <citation type="journal article" date="2020" name="Fungal Divers.">
        <title>Resolving the Mortierellaceae phylogeny through synthesis of multi-gene phylogenetics and phylogenomics.</title>
        <authorList>
            <person name="Vandepol N."/>
            <person name="Liber J."/>
            <person name="Desiro A."/>
            <person name="Na H."/>
            <person name="Kennedy M."/>
            <person name="Barry K."/>
            <person name="Grigoriev I.V."/>
            <person name="Miller A.N."/>
            <person name="O'Donnell K."/>
            <person name="Stajich J.E."/>
            <person name="Bonito G."/>
        </authorList>
    </citation>
    <scope>NUCLEOTIDE SEQUENCE</scope>
    <source>
        <strain evidence="8">KOD948</strain>
    </source>
</reference>
<evidence type="ECO:0000313" key="9">
    <source>
        <dbReference type="Proteomes" id="UP000726737"/>
    </source>
</evidence>
<protein>
    <recommendedName>
        <fullName evidence="2">protein-tyrosine-phosphatase</fullName>
        <ecNumber evidence="2">3.1.3.48</ecNumber>
    </recommendedName>
</protein>
<accession>A0A9P6PTW7</accession>
<gene>
    <name evidence="8" type="ORF">BG011_006682</name>
</gene>
<dbReference type="InterPro" id="IPR029021">
    <property type="entry name" value="Prot-tyrosine_phosphatase-like"/>
</dbReference>
<keyword evidence="9" id="KW-1185">Reference proteome</keyword>
<dbReference type="EMBL" id="JAAAJA010000491">
    <property type="protein sequence ID" value="KAG0252914.1"/>
    <property type="molecule type" value="Genomic_DNA"/>
</dbReference>
<feature type="domain" description="Tyrosine-protein phosphatase" evidence="6">
    <location>
        <begin position="291"/>
        <end position="435"/>
    </location>
</feature>
<dbReference type="SUPFAM" id="SSF52799">
    <property type="entry name" value="(Phosphotyrosine protein) phosphatases II"/>
    <property type="match status" value="1"/>
</dbReference>
<dbReference type="PANTHER" id="PTHR10159:SF530">
    <property type="entry name" value="DUAL SPECIFICITY PROTEIN PHOSPHATASE DDB_G0271350-RELATED"/>
    <property type="match status" value="1"/>
</dbReference>
<dbReference type="InterPro" id="IPR000387">
    <property type="entry name" value="Tyr_Pase_dom"/>
</dbReference>
<evidence type="ECO:0000259" key="6">
    <source>
        <dbReference type="PROSITE" id="PS50054"/>
    </source>
</evidence>
<feature type="domain" description="Tyrosine specific protein phosphatases" evidence="7">
    <location>
        <begin position="355"/>
        <end position="413"/>
    </location>
</feature>
<dbReference type="GO" id="GO:0004725">
    <property type="term" value="F:protein tyrosine phosphatase activity"/>
    <property type="evidence" value="ECO:0007669"/>
    <property type="project" value="UniProtKB-EC"/>
</dbReference>
<dbReference type="GO" id="GO:0043409">
    <property type="term" value="P:negative regulation of MAPK cascade"/>
    <property type="evidence" value="ECO:0007669"/>
    <property type="project" value="TreeGrafter"/>
</dbReference>
<feature type="region of interest" description="Disordered" evidence="5">
    <location>
        <begin position="1"/>
        <end position="156"/>
    </location>
</feature>
<evidence type="ECO:0000256" key="3">
    <source>
        <dbReference type="ARBA" id="ARBA00022801"/>
    </source>
</evidence>
<evidence type="ECO:0000256" key="1">
    <source>
        <dbReference type="ARBA" id="ARBA00008601"/>
    </source>
</evidence>
<organism evidence="8 9">
    <name type="scientific">Mortierella polycephala</name>
    <dbReference type="NCBI Taxonomy" id="41804"/>
    <lineage>
        <taxon>Eukaryota</taxon>
        <taxon>Fungi</taxon>
        <taxon>Fungi incertae sedis</taxon>
        <taxon>Mucoromycota</taxon>
        <taxon>Mortierellomycotina</taxon>
        <taxon>Mortierellomycetes</taxon>
        <taxon>Mortierellales</taxon>
        <taxon>Mortierellaceae</taxon>
        <taxon>Mortierella</taxon>
    </lineage>
</organism>
<dbReference type="InterPro" id="IPR000340">
    <property type="entry name" value="Dual-sp_phosphatase_cat-dom"/>
</dbReference>
<dbReference type="Proteomes" id="UP000726737">
    <property type="component" value="Unassembled WGS sequence"/>
</dbReference>
<evidence type="ECO:0000256" key="2">
    <source>
        <dbReference type="ARBA" id="ARBA00013064"/>
    </source>
</evidence>
<dbReference type="Gene3D" id="3.90.190.10">
    <property type="entry name" value="Protein tyrosine phosphatase superfamily"/>
    <property type="match status" value="1"/>
</dbReference>
<keyword evidence="3" id="KW-0378">Hydrolase</keyword>
<proteinExistence type="inferred from homology"/>
<evidence type="ECO:0000313" key="8">
    <source>
        <dbReference type="EMBL" id="KAG0252914.1"/>
    </source>
</evidence>
<dbReference type="InterPro" id="IPR020422">
    <property type="entry name" value="TYR_PHOSPHATASE_DUAL_dom"/>
</dbReference>
<feature type="region of interest" description="Disordered" evidence="5">
    <location>
        <begin position="200"/>
        <end position="276"/>
    </location>
</feature>
<feature type="compositionally biased region" description="Polar residues" evidence="5">
    <location>
        <begin position="90"/>
        <end position="110"/>
    </location>
</feature>
<comment type="caution">
    <text evidence="8">The sequence shown here is derived from an EMBL/GenBank/DDBJ whole genome shotgun (WGS) entry which is preliminary data.</text>
</comment>
<dbReference type="GO" id="GO:0005737">
    <property type="term" value="C:cytoplasm"/>
    <property type="evidence" value="ECO:0007669"/>
    <property type="project" value="TreeGrafter"/>
</dbReference>
<feature type="compositionally biased region" description="Low complexity" evidence="5">
    <location>
        <begin position="61"/>
        <end position="70"/>
    </location>
</feature>
<feature type="compositionally biased region" description="Low complexity" evidence="5">
    <location>
        <begin position="111"/>
        <end position="130"/>
    </location>
</feature>
<dbReference type="PROSITE" id="PS50056">
    <property type="entry name" value="TYR_PHOSPHATASE_2"/>
    <property type="match status" value="1"/>
</dbReference>
<name>A0A9P6PTW7_9FUNG</name>